<organism evidence="3 4">
    <name type="scientific">Candidatus Zambryskibacteria bacterium RIFCSPLOWO2_01_FULL_45_21</name>
    <dbReference type="NCBI Taxonomy" id="1802761"/>
    <lineage>
        <taxon>Bacteria</taxon>
        <taxon>Candidatus Zambryskiibacteriota</taxon>
    </lineage>
</organism>
<sequence length="88" mass="9714">MENKNLNDDNDLVDRNAKRMKESSSKNLSVKKHQSQVHLAFIGAVGIVLGVFVDSILKLTNNLSTWVVIVIGLILMIATGLLLQNLSR</sequence>
<gene>
    <name evidence="3" type="ORF">A3B14_01160</name>
</gene>
<feature type="compositionally biased region" description="Basic and acidic residues" evidence="1">
    <location>
        <begin position="1"/>
        <end position="24"/>
    </location>
</feature>
<dbReference type="AlphaFoldDB" id="A0A1G2U361"/>
<protein>
    <submittedName>
        <fullName evidence="3">Uncharacterized protein</fullName>
    </submittedName>
</protein>
<keyword evidence="2" id="KW-0472">Membrane</keyword>
<evidence type="ECO:0000313" key="4">
    <source>
        <dbReference type="Proteomes" id="UP000176800"/>
    </source>
</evidence>
<reference evidence="3 4" key="1">
    <citation type="journal article" date="2016" name="Nat. Commun.">
        <title>Thousands of microbial genomes shed light on interconnected biogeochemical processes in an aquifer system.</title>
        <authorList>
            <person name="Anantharaman K."/>
            <person name="Brown C.T."/>
            <person name="Hug L.A."/>
            <person name="Sharon I."/>
            <person name="Castelle C.J."/>
            <person name="Probst A.J."/>
            <person name="Thomas B.C."/>
            <person name="Singh A."/>
            <person name="Wilkins M.J."/>
            <person name="Karaoz U."/>
            <person name="Brodie E.L."/>
            <person name="Williams K.H."/>
            <person name="Hubbard S.S."/>
            <person name="Banfield J.F."/>
        </authorList>
    </citation>
    <scope>NUCLEOTIDE SEQUENCE [LARGE SCALE GENOMIC DNA]</scope>
</reference>
<evidence type="ECO:0000313" key="3">
    <source>
        <dbReference type="EMBL" id="OHB03924.1"/>
    </source>
</evidence>
<keyword evidence="2" id="KW-0812">Transmembrane</keyword>
<keyword evidence="2" id="KW-1133">Transmembrane helix</keyword>
<name>A0A1G2U361_9BACT</name>
<feature type="region of interest" description="Disordered" evidence="1">
    <location>
        <begin position="1"/>
        <end position="33"/>
    </location>
</feature>
<comment type="caution">
    <text evidence="3">The sequence shown here is derived from an EMBL/GenBank/DDBJ whole genome shotgun (WGS) entry which is preliminary data.</text>
</comment>
<feature type="transmembrane region" description="Helical" evidence="2">
    <location>
        <begin position="63"/>
        <end position="83"/>
    </location>
</feature>
<accession>A0A1G2U361</accession>
<proteinExistence type="predicted"/>
<dbReference type="EMBL" id="MHWE01000012">
    <property type="protein sequence ID" value="OHB03924.1"/>
    <property type="molecule type" value="Genomic_DNA"/>
</dbReference>
<evidence type="ECO:0000256" key="1">
    <source>
        <dbReference type="SAM" id="MobiDB-lite"/>
    </source>
</evidence>
<feature type="transmembrane region" description="Helical" evidence="2">
    <location>
        <begin position="37"/>
        <end position="57"/>
    </location>
</feature>
<evidence type="ECO:0000256" key="2">
    <source>
        <dbReference type="SAM" id="Phobius"/>
    </source>
</evidence>
<dbReference type="Proteomes" id="UP000176800">
    <property type="component" value="Unassembled WGS sequence"/>
</dbReference>